<keyword evidence="5 7" id="KW-1133">Transmembrane helix</keyword>
<accession>A0A1H0CM24</accession>
<keyword evidence="3" id="KW-1003">Cell membrane</keyword>
<keyword evidence="11" id="KW-1185">Reference proteome</keyword>
<reference evidence="11" key="1">
    <citation type="submission" date="2016-10" db="EMBL/GenBank/DDBJ databases">
        <authorList>
            <person name="Varghese N."/>
            <person name="Submissions S."/>
        </authorList>
    </citation>
    <scope>NUCLEOTIDE SEQUENCE [LARGE SCALE GENOMIC DNA]</scope>
    <source>
        <strain evidence="11">CGMCC 1.10369</strain>
    </source>
</reference>
<feature type="transmembrane region" description="Helical" evidence="7">
    <location>
        <begin position="100"/>
        <end position="120"/>
    </location>
</feature>
<dbReference type="InterPro" id="IPR000045">
    <property type="entry name" value="Prepilin_IV_endopep_pep"/>
</dbReference>
<dbReference type="GO" id="GO:0005886">
    <property type="term" value="C:plasma membrane"/>
    <property type="evidence" value="ECO:0007669"/>
    <property type="project" value="UniProtKB-SubCell"/>
</dbReference>
<evidence type="ECO:0000256" key="1">
    <source>
        <dbReference type="ARBA" id="ARBA00004651"/>
    </source>
</evidence>
<keyword evidence="6 7" id="KW-0472">Membrane</keyword>
<evidence type="ECO:0000259" key="8">
    <source>
        <dbReference type="Pfam" id="PF01478"/>
    </source>
</evidence>
<feature type="transmembrane region" description="Helical" evidence="7">
    <location>
        <begin position="6"/>
        <end position="27"/>
    </location>
</feature>
<evidence type="ECO:0000259" key="9">
    <source>
        <dbReference type="Pfam" id="PF06750"/>
    </source>
</evidence>
<evidence type="ECO:0000256" key="5">
    <source>
        <dbReference type="ARBA" id="ARBA00022989"/>
    </source>
</evidence>
<dbReference type="AlphaFoldDB" id="A0A1H0CM24"/>
<dbReference type="Pfam" id="PF01478">
    <property type="entry name" value="Peptidase_A24"/>
    <property type="match status" value="1"/>
</dbReference>
<proteinExistence type="inferred from homology"/>
<dbReference type="RefSeq" id="WP_090841375.1">
    <property type="nucleotide sequence ID" value="NZ_FNIL01000002.1"/>
</dbReference>
<dbReference type="OrthoDB" id="9789291at2"/>
<sequence length="258" mass="28128">MDIFWYIYFFLAGLVLGSFYNVVGLRLPQKESLVHPRSHCTACGHTLSPWELIPVVSYILLRGKCRSCGEQVSLIYPMFELASGVLFVWSFHVFGFSAETIVAVLFASLLIIISVSDLSYRLILDKVLLFFLLPLLLLRLTAAPLDPWWDAFAGGAGGFLLLLLVAVVSKGGMGGGDIKLYGVIGLVLGLSNMFLSLFLAAAIGLLAGVIGMIWKGWGRKTEVPFGPFIAIGALAAYFIGEDLIHFYLGILTGLINLF</sequence>
<evidence type="ECO:0000256" key="6">
    <source>
        <dbReference type="ARBA" id="ARBA00023136"/>
    </source>
</evidence>
<evidence type="ECO:0000313" key="10">
    <source>
        <dbReference type="EMBL" id="SDN58946.1"/>
    </source>
</evidence>
<evidence type="ECO:0000256" key="7">
    <source>
        <dbReference type="SAM" id="Phobius"/>
    </source>
</evidence>
<comment type="subcellular location">
    <subcellularLocation>
        <location evidence="1">Cell membrane</location>
        <topology evidence="1">Multi-pass membrane protein</topology>
    </subcellularLocation>
</comment>
<feature type="transmembrane region" description="Helical" evidence="7">
    <location>
        <begin position="180"/>
        <end position="213"/>
    </location>
</feature>
<evidence type="ECO:0000256" key="4">
    <source>
        <dbReference type="ARBA" id="ARBA00022692"/>
    </source>
</evidence>
<dbReference type="STRING" id="745820.SAMN04488053_102155"/>
<dbReference type="Gene3D" id="1.20.120.1220">
    <property type="match status" value="1"/>
</dbReference>
<dbReference type="PANTHER" id="PTHR30487:SF0">
    <property type="entry name" value="PREPILIN LEADER PEPTIDASE_N-METHYLTRANSFERASE-RELATED"/>
    <property type="match status" value="1"/>
</dbReference>
<name>A0A1H0CM24_9BACI</name>
<evidence type="ECO:0000256" key="3">
    <source>
        <dbReference type="ARBA" id="ARBA00022475"/>
    </source>
</evidence>
<keyword evidence="4 7" id="KW-0812">Transmembrane</keyword>
<feature type="domain" description="Prepilin peptidase A24 N-terminal" evidence="9">
    <location>
        <begin position="12"/>
        <end position="92"/>
    </location>
</feature>
<evidence type="ECO:0000256" key="2">
    <source>
        <dbReference type="ARBA" id="ARBA00005801"/>
    </source>
</evidence>
<dbReference type="GO" id="GO:0004190">
    <property type="term" value="F:aspartic-type endopeptidase activity"/>
    <property type="evidence" value="ECO:0007669"/>
    <property type="project" value="InterPro"/>
</dbReference>
<protein>
    <submittedName>
        <fullName evidence="10">Type 4 prepilin peptidase 1. Aspartic peptidase. MEROPS family A24A</fullName>
    </submittedName>
</protein>
<evidence type="ECO:0000313" key="11">
    <source>
        <dbReference type="Proteomes" id="UP000198778"/>
    </source>
</evidence>
<dbReference type="InterPro" id="IPR010627">
    <property type="entry name" value="Prepilin_pept_A24_N"/>
</dbReference>
<dbReference type="Pfam" id="PF06750">
    <property type="entry name" value="A24_N_bact"/>
    <property type="match status" value="1"/>
</dbReference>
<feature type="transmembrane region" description="Helical" evidence="7">
    <location>
        <begin position="74"/>
        <end position="94"/>
    </location>
</feature>
<dbReference type="GO" id="GO:0006465">
    <property type="term" value="P:signal peptide processing"/>
    <property type="evidence" value="ECO:0007669"/>
    <property type="project" value="TreeGrafter"/>
</dbReference>
<feature type="domain" description="Prepilin type IV endopeptidase peptidase" evidence="8">
    <location>
        <begin position="105"/>
        <end position="208"/>
    </location>
</feature>
<organism evidence="10 11">
    <name type="scientific">Alkalicoccus daliensis</name>
    <dbReference type="NCBI Taxonomy" id="745820"/>
    <lineage>
        <taxon>Bacteria</taxon>
        <taxon>Bacillati</taxon>
        <taxon>Bacillota</taxon>
        <taxon>Bacilli</taxon>
        <taxon>Bacillales</taxon>
        <taxon>Bacillaceae</taxon>
        <taxon>Alkalicoccus</taxon>
    </lineage>
</organism>
<comment type="similarity">
    <text evidence="2">Belongs to the peptidase A24 family.</text>
</comment>
<feature type="transmembrane region" description="Helical" evidence="7">
    <location>
        <begin position="127"/>
        <end position="145"/>
    </location>
</feature>
<dbReference type="PANTHER" id="PTHR30487">
    <property type="entry name" value="TYPE 4 PREPILIN-LIKE PROTEINS LEADER PEPTIDE-PROCESSING ENZYME"/>
    <property type="match status" value="1"/>
</dbReference>
<dbReference type="InterPro" id="IPR050882">
    <property type="entry name" value="Prepilin_peptidase/N-MTase"/>
</dbReference>
<dbReference type="Proteomes" id="UP000198778">
    <property type="component" value="Unassembled WGS sequence"/>
</dbReference>
<feature type="transmembrane region" description="Helical" evidence="7">
    <location>
        <begin position="225"/>
        <end position="248"/>
    </location>
</feature>
<gene>
    <name evidence="10" type="ORF">SAMN04488053_102155</name>
</gene>
<dbReference type="EMBL" id="FNIL01000002">
    <property type="protein sequence ID" value="SDN58946.1"/>
    <property type="molecule type" value="Genomic_DNA"/>
</dbReference>
<feature type="transmembrane region" description="Helical" evidence="7">
    <location>
        <begin position="151"/>
        <end position="168"/>
    </location>
</feature>